<sequence length="148" mass="17136">MLQKIKIGNWLLEVDIHKTREFYNKDITVCNCLYCKNYVEACKHLNTSVSDIFNKLEINSAIPAHLSEFPSEEDNTRLYLGEYYFVGRVLEGELCTFNNFNDNNIEIVNFKVGFSKDLDFVPQGFPTPALKLSFEADIPWVLNENPED</sequence>
<proteinExistence type="predicted"/>
<gene>
    <name evidence="1" type="ORF">DRW41_04105</name>
</gene>
<dbReference type="RefSeq" id="WP_115450666.1">
    <property type="nucleotide sequence ID" value="NZ_QNQT01000001.1"/>
</dbReference>
<reference evidence="1 2" key="1">
    <citation type="submission" date="2018-07" db="EMBL/GenBank/DDBJ databases">
        <title>Bacillus sp. YLB-04 draft genome sequence.</title>
        <authorList>
            <person name="Yu L."/>
            <person name="Tang X."/>
        </authorList>
    </citation>
    <scope>NUCLEOTIDE SEQUENCE [LARGE SCALE GENOMIC DNA]</scope>
    <source>
        <strain evidence="1 2">YLB-04</strain>
    </source>
</reference>
<protein>
    <submittedName>
        <fullName evidence="1">Uncharacterized protein</fullName>
    </submittedName>
</protein>
<organism evidence="1 2">
    <name type="scientific">Neobacillus piezotolerans</name>
    <dbReference type="NCBI Taxonomy" id="2259171"/>
    <lineage>
        <taxon>Bacteria</taxon>
        <taxon>Bacillati</taxon>
        <taxon>Bacillota</taxon>
        <taxon>Bacilli</taxon>
        <taxon>Bacillales</taxon>
        <taxon>Bacillaceae</taxon>
        <taxon>Neobacillus</taxon>
    </lineage>
</organism>
<evidence type="ECO:0000313" key="2">
    <source>
        <dbReference type="Proteomes" id="UP000257144"/>
    </source>
</evidence>
<comment type="caution">
    <text evidence="1">The sequence shown here is derived from an EMBL/GenBank/DDBJ whole genome shotgun (WGS) entry which is preliminary data.</text>
</comment>
<dbReference type="Proteomes" id="UP000257144">
    <property type="component" value="Unassembled WGS sequence"/>
</dbReference>
<dbReference type="OrthoDB" id="1691135at2"/>
<dbReference type="EMBL" id="QNQT01000001">
    <property type="protein sequence ID" value="RDU38751.1"/>
    <property type="molecule type" value="Genomic_DNA"/>
</dbReference>
<name>A0A3D8GX37_9BACI</name>
<evidence type="ECO:0000313" key="1">
    <source>
        <dbReference type="EMBL" id="RDU38751.1"/>
    </source>
</evidence>
<accession>A0A3D8GX37</accession>
<dbReference type="AlphaFoldDB" id="A0A3D8GX37"/>
<keyword evidence="2" id="KW-1185">Reference proteome</keyword>